<accession>A0A8J6KA50</accession>
<sequence length="74" mass="8018">MSPDGIFILKPFPSFSTFAVQIMANVSWGGPGTFKISLQPTTTGSQEPGAAHSHRIAVIQWIMAIIFRFGLHCA</sequence>
<dbReference type="AlphaFoldDB" id="A0A8J6KA50"/>
<evidence type="ECO:0000313" key="1">
    <source>
        <dbReference type="EMBL" id="KAG9485437.1"/>
    </source>
</evidence>
<gene>
    <name evidence="1" type="ORF">GDO78_008484</name>
</gene>
<dbReference type="EMBL" id="WNTK01000004">
    <property type="protein sequence ID" value="KAG9485437.1"/>
    <property type="molecule type" value="Genomic_DNA"/>
</dbReference>
<evidence type="ECO:0000313" key="2">
    <source>
        <dbReference type="Proteomes" id="UP000770717"/>
    </source>
</evidence>
<name>A0A8J6KA50_ELECQ</name>
<comment type="caution">
    <text evidence="1">The sequence shown here is derived from an EMBL/GenBank/DDBJ whole genome shotgun (WGS) entry which is preliminary data.</text>
</comment>
<proteinExistence type="predicted"/>
<keyword evidence="2" id="KW-1185">Reference proteome</keyword>
<reference evidence="1" key="1">
    <citation type="thesis" date="2020" institute="ProQuest LLC" country="789 East Eisenhower Parkway, Ann Arbor, MI, USA">
        <title>Comparative Genomics and Chromosome Evolution.</title>
        <authorList>
            <person name="Mudd A.B."/>
        </authorList>
    </citation>
    <scope>NUCLEOTIDE SEQUENCE</scope>
    <source>
        <strain evidence="1">HN-11 Male</strain>
        <tissue evidence="1">Kidney and liver</tissue>
    </source>
</reference>
<dbReference type="Proteomes" id="UP000770717">
    <property type="component" value="Unassembled WGS sequence"/>
</dbReference>
<organism evidence="1 2">
    <name type="scientific">Eleutherodactylus coqui</name>
    <name type="common">Puerto Rican coqui</name>
    <dbReference type="NCBI Taxonomy" id="57060"/>
    <lineage>
        <taxon>Eukaryota</taxon>
        <taxon>Metazoa</taxon>
        <taxon>Chordata</taxon>
        <taxon>Craniata</taxon>
        <taxon>Vertebrata</taxon>
        <taxon>Euteleostomi</taxon>
        <taxon>Amphibia</taxon>
        <taxon>Batrachia</taxon>
        <taxon>Anura</taxon>
        <taxon>Neobatrachia</taxon>
        <taxon>Hyloidea</taxon>
        <taxon>Eleutherodactylidae</taxon>
        <taxon>Eleutherodactylinae</taxon>
        <taxon>Eleutherodactylus</taxon>
        <taxon>Eleutherodactylus</taxon>
    </lineage>
</organism>
<protein>
    <submittedName>
        <fullName evidence="1">Uncharacterized protein</fullName>
    </submittedName>
</protein>